<organism evidence="2 3">
    <name type="scientific">Hymenobacter cyanobacteriorum</name>
    <dbReference type="NCBI Taxonomy" id="2926463"/>
    <lineage>
        <taxon>Bacteria</taxon>
        <taxon>Pseudomonadati</taxon>
        <taxon>Bacteroidota</taxon>
        <taxon>Cytophagia</taxon>
        <taxon>Cytophagales</taxon>
        <taxon>Hymenobacteraceae</taxon>
        <taxon>Hymenobacter</taxon>
    </lineage>
</organism>
<feature type="transmembrane region" description="Helical" evidence="1">
    <location>
        <begin position="68"/>
        <end position="85"/>
    </location>
</feature>
<comment type="caution">
    <text evidence="2">The sequence shown here is derived from an EMBL/GenBank/DDBJ whole genome shotgun (WGS) entry which is preliminary data.</text>
</comment>
<sequence length="177" mass="19531">MDATTRTATGCRRCTPPVTRTLEQFADLGDALLRFRRTFESFGATVRNNFVVGGLKVPTPLLSMVQKVFVNGTTALFAFVLRGVYPIAGKDGGPVFAVVLVVVSLGGIGHRMTVLVFQTPAPLVWMVFVLVKLKSFHRKWGLIEKYDLLVATGQYSTDKVRLINPRASALFVTQFHK</sequence>
<keyword evidence="1" id="KW-1133">Transmembrane helix</keyword>
<evidence type="ECO:0000256" key="1">
    <source>
        <dbReference type="SAM" id="Phobius"/>
    </source>
</evidence>
<dbReference type="Proteomes" id="UP001139193">
    <property type="component" value="Unassembled WGS sequence"/>
</dbReference>
<keyword evidence="3" id="KW-1185">Reference proteome</keyword>
<accession>A0A9X1VIN6</accession>
<name>A0A9X1VIN6_9BACT</name>
<proteinExistence type="predicted"/>
<keyword evidence="1" id="KW-0472">Membrane</keyword>
<evidence type="ECO:0000313" key="3">
    <source>
        <dbReference type="Proteomes" id="UP001139193"/>
    </source>
</evidence>
<protein>
    <submittedName>
        <fullName evidence="2">Uncharacterized protein</fullName>
    </submittedName>
</protein>
<gene>
    <name evidence="2" type="ORF">MON38_20900</name>
</gene>
<reference evidence="2" key="1">
    <citation type="submission" date="2022-03" db="EMBL/GenBank/DDBJ databases">
        <title>Bacterial whole genome sequence for Hymenobacter sp. DH14.</title>
        <authorList>
            <person name="Le V."/>
        </authorList>
    </citation>
    <scope>NUCLEOTIDE SEQUENCE</scope>
    <source>
        <strain evidence="2">DH14</strain>
    </source>
</reference>
<evidence type="ECO:0000313" key="2">
    <source>
        <dbReference type="EMBL" id="MCI1189889.1"/>
    </source>
</evidence>
<dbReference type="EMBL" id="JALBGC010000006">
    <property type="protein sequence ID" value="MCI1189889.1"/>
    <property type="molecule type" value="Genomic_DNA"/>
</dbReference>
<feature type="transmembrane region" description="Helical" evidence="1">
    <location>
        <begin position="92"/>
        <end position="109"/>
    </location>
</feature>
<keyword evidence="1" id="KW-0812">Transmembrane</keyword>
<dbReference type="AlphaFoldDB" id="A0A9X1VIN6"/>